<keyword evidence="2" id="KW-1185">Reference proteome</keyword>
<name>A0A8X6WBH6_TRICX</name>
<dbReference type="AlphaFoldDB" id="A0A8X6WBH6"/>
<organism evidence="1 2">
    <name type="scientific">Trichonephila clavipes</name>
    <name type="common">Golden silk orbweaver</name>
    <name type="synonym">Nephila clavipes</name>
    <dbReference type="NCBI Taxonomy" id="2585209"/>
    <lineage>
        <taxon>Eukaryota</taxon>
        <taxon>Metazoa</taxon>
        <taxon>Ecdysozoa</taxon>
        <taxon>Arthropoda</taxon>
        <taxon>Chelicerata</taxon>
        <taxon>Arachnida</taxon>
        <taxon>Araneae</taxon>
        <taxon>Araneomorphae</taxon>
        <taxon>Entelegynae</taxon>
        <taxon>Araneoidea</taxon>
        <taxon>Nephilidae</taxon>
        <taxon>Trichonephila</taxon>
    </lineage>
</organism>
<sequence>MMRLASESCFYSRQKAEVAFNWSIWLIRVPKDACMRRGPEACTSLERKKMGEGLQSHLSPIFGELNTPSRISMDWVPCRVNRCCSRPAVGAGLTCEVYDHKASFLASASESDR</sequence>
<gene>
    <name evidence="1" type="ORF">TNCV_4693711</name>
</gene>
<protein>
    <submittedName>
        <fullName evidence="1">Uncharacterized protein</fullName>
    </submittedName>
</protein>
<dbReference type="EMBL" id="BMAU01021399">
    <property type="protein sequence ID" value="GFY31527.1"/>
    <property type="molecule type" value="Genomic_DNA"/>
</dbReference>
<reference evidence="1" key="1">
    <citation type="submission" date="2020-08" db="EMBL/GenBank/DDBJ databases">
        <title>Multicomponent nature underlies the extraordinary mechanical properties of spider dragline silk.</title>
        <authorList>
            <person name="Kono N."/>
            <person name="Nakamura H."/>
            <person name="Mori M."/>
            <person name="Yoshida Y."/>
            <person name="Ohtoshi R."/>
            <person name="Malay A.D."/>
            <person name="Moran D.A.P."/>
            <person name="Tomita M."/>
            <person name="Numata K."/>
            <person name="Arakawa K."/>
        </authorList>
    </citation>
    <scope>NUCLEOTIDE SEQUENCE</scope>
</reference>
<proteinExistence type="predicted"/>
<evidence type="ECO:0000313" key="1">
    <source>
        <dbReference type="EMBL" id="GFY31527.1"/>
    </source>
</evidence>
<evidence type="ECO:0000313" key="2">
    <source>
        <dbReference type="Proteomes" id="UP000887159"/>
    </source>
</evidence>
<comment type="caution">
    <text evidence="1">The sequence shown here is derived from an EMBL/GenBank/DDBJ whole genome shotgun (WGS) entry which is preliminary data.</text>
</comment>
<dbReference type="Proteomes" id="UP000887159">
    <property type="component" value="Unassembled WGS sequence"/>
</dbReference>
<accession>A0A8X6WBH6</accession>